<comment type="similarity">
    <text evidence="1 4 5">Belongs to the bacterial ribosomal protein bL21 family.</text>
</comment>
<evidence type="ECO:0000313" key="6">
    <source>
        <dbReference type="EMBL" id="HAV92707.1"/>
    </source>
</evidence>
<dbReference type="GO" id="GO:0003735">
    <property type="term" value="F:structural constituent of ribosome"/>
    <property type="evidence" value="ECO:0007669"/>
    <property type="project" value="InterPro"/>
</dbReference>
<comment type="caution">
    <text evidence="6">The sequence shown here is derived from an EMBL/GenBank/DDBJ whole genome shotgun (WGS) entry which is preliminary data.</text>
</comment>
<dbReference type="AlphaFoldDB" id="A0A350HAZ1"/>
<keyword evidence="3 4" id="KW-0687">Ribonucleoprotein</keyword>
<dbReference type="GO" id="GO:0019843">
    <property type="term" value="F:rRNA binding"/>
    <property type="evidence" value="ECO:0007669"/>
    <property type="project" value="UniProtKB-UniRule"/>
</dbReference>
<reference evidence="6 7" key="1">
    <citation type="journal article" date="2018" name="Nat. Biotechnol.">
        <title>A standardized bacterial taxonomy based on genome phylogeny substantially revises the tree of life.</title>
        <authorList>
            <person name="Parks D.H."/>
            <person name="Chuvochina M."/>
            <person name="Waite D.W."/>
            <person name="Rinke C."/>
            <person name="Skarshewski A."/>
            <person name="Chaumeil P.A."/>
            <person name="Hugenholtz P."/>
        </authorList>
    </citation>
    <scope>NUCLEOTIDE SEQUENCE [LARGE SCALE GENOMIC DNA]</scope>
    <source>
        <strain evidence="6">UBA9956</strain>
    </source>
</reference>
<dbReference type="GO" id="GO:0005840">
    <property type="term" value="C:ribosome"/>
    <property type="evidence" value="ECO:0007669"/>
    <property type="project" value="UniProtKB-KW"/>
</dbReference>
<evidence type="ECO:0000313" key="7">
    <source>
        <dbReference type="Proteomes" id="UP000264062"/>
    </source>
</evidence>
<dbReference type="NCBIfam" id="TIGR00061">
    <property type="entry name" value="L21"/>
    <property type="match status" value="1"/>
</dbReference>
<keyword evidence="4 5" id="KW-0694">RNA-binding</keyword>
<accession>A0A350HAZ1</accession>
<sequence>MFAVVEINGLQYKVEENELLTINKTEAMEVNAKLEFDKVLFINDDKENMIGKPYIKGAKVLCQYQEETQGKKIEVMKFRRRSNFKKIKGHRQDYSIIKIEKIVKP</sequence>
<name>A0A350HAZ1_UNCW3</name>
<dbReference type="PANTHER" id="PTHR21349">
    <property type="entry name" value="50S RIBOSOMAL PROTEIN L21"/>
    <property type="match status" value="1"/>
</dbReference>
<dbReference type="HAMAP" id="MF_01363">
    <property type="entry name" value="Ribosomal_bL21"/>
    <property type="match status" value="1"/>
</dbReference>
<keyword evidence="2 4" id="KW-0689">Ribosomal protein</keyword>
<dbReference type="PANTHER" id="PTHR21349:SF0">
    <property type="entry name" value="LARGE RIBOSOMAL SUBUNIT PROTEIN BL21M"/>
    <property type="match status" value="1"/>
</dbReference>
<dbReference type="EMBL" id="DMZY01000177">
    <property type="protein sequence ID" value="HAV92707.1"/>
    <property type="molecule type" value="Genomic_DNA"/>
</dbReference>
<dbReference type="GO" id="GO:1990904">
    <property type="term" value="C:ribonucleoprotein complex"/>
    <property type="evidence" value="ECO:0007669"/>
    <property type="project" value="UniProtKB-KW"/>
</dbReference>
<dbReference type="Pfam" id="PF00829">
    <property type="entry name" value="Ribosomal_L21p"/>
    <property type="match status" value="1"/>
</dbReference>
<evidence type="ECO:0000256" key="3">
    <source>
        <dbReference type="ARBA" id="ARBA00023274"/>
    </source>
</evidence>
<keyword evidence="4 5" id="KW-0699">rRNA-binding</keyword>
<evidence type="ECO:0000256" key="2">
    <source>
        <dbReference type="ARBA" id="ARBA00022980"/>
    </source>
</evidence>
<proteinExistence type="inferred from homology"/>
<dbReference type="GO" id="GO:0005737">
    <property type="term" value="C:cytoplasm"/>
    <property type="evidence" value="ECO:0007669"/>
    <property type="project" value="UniProtKB-ARBA"/>
</dbReference>
<evidence type="ECO:0000256" key="1">
    <source>
        <dbReference type="ARBA" id="ARBA00008563"/>
    </source>
</evidence>
<organism evidence="6 7">
    <name type="scientific">candidate division WOR-3 bacterium</name>
    <dbReference type="NCBI Taxonomy" id="2052148"/>
    <lineage>
        <taxon>Bacteria</taxon>
        <taxon>Bacteria division WOR-3</taxon>
    </lineage>
</organism>
<dbReference type="InterPro" id="IPR036164">
    <property type="entry name" value="bL21-like_sf"/>
</dbReference>
<evidence type="ECO:0000256" key="4">
    <source>
        <dbReference type="HAMAP-Rule" id="MF_01363"/>
    </source>
</evidence>
<gene>
    <name evidence="4 6" type="primary">rplU</name>
    <name evidence="6" type="ORF">DCW38_05955</name>
</gene>
<dbReference type="GO" id="GO:0006412">
    <property type="term" value="P:translation"/>
    <property type="evidence" value="ECO:0007669"/>
    <property type="project" value="UniProtKB-UniRule"/>
</dbReference>
<dbReference type="Proteomes" id="UP000264062">
    <property type="component" value="Unassembled WGS sequence"/>
</dbReference>
<dbReference type="SUPFAM" id="SSF141091">
    <property type="entry name" value="L21p-like"/>
    <property type="match status" value="1"/>
</dbReference>
<evidence type="ECO:0000256" key="5">
    <source>
        <dbReference type="RuleBase" id="RU000562"/>
    </source>
</evidence>
<protein>
    <recommendedName>
        <fullName evidence="4">Large ribosomal subunit protein bL21</fullName>
    </recommendedName>
</protein>
<dbReference type="InterPro" id="IPR028909">
    <property type="entry name" value="bL21-like"/>
</dbReference>
<comment type="function">
    <text evidence="4 5">This protein binds to 23S rRNA in the presence of protein L20.</text>
</comment>
<dbReference type="InterPro" id="IPR001787">
    <property type="entry name" value="Ribosomal_bL21"/>
</dbReference>
<comment type="subunit">
    <text evidence="4">Part of the 50S ribosomal subunit. Contacts protein L20.</text>
</comment>